<dbReference type="InterPro" id="IPR039786">
    <property type="entry name" value="EFR3"/>
</dbReference>
<dbReference type="SUPFAM" id="SSF48371">
    <property type="entry name" value="ARM repeat"/>
    <property type="match status" value="1"/>
</dbReference>
<feature type="region of interest" description="Disordered" evidence="2">
    <location>
        <begin position="472"/>
        <end position="499"/>
    </location>
</feature>
<evidence type="ECO:0000313" key="4">
    <source>
        <dbReference type="Proteomes" id="UP001497453"/>
    </source>
</evidence>
<protein>
    <recommendedName>
        <fullName evidence="5">Protein EFR3</fullName>
    </recommendedName>
</protein>
<organism evidence="3 4">
    <name type="scientific">Somion occarium</name>
    <dbReference type="NCBI Taxonomy" id="3059160"/>
    <lineage>
        <taxon>Eukaryota</taxon>
        <taxon>Fungi</taxon>
        <taxon>Dikarya</taxon>
        <taxon>Basidiomycota</taxon>
        <taxon>Agaricomycotina</taxon>
        <taxon>Agaricomycetes</taxon>
        <taxon>Polyporales</taxon>
        <taxon>Cerrenaceae</taxon>
        <taxon>Somion</taxon>
    </lineage>
</organism>
<dbReference type="InterPro" id="IPR049150">
    <property type="entry name" value="EFR3_HEAT-like_rpt"/>
</dbReference>
<comment type="similarity">
    <text evidence="1">Belongs to the EFR3 family.</text>
</comment>
<proteinExistence type="inferred from homology"/>
<dbReference type="InterPro" id="IPR016024">
    <property type="entry name" value="ARM-type_fold"/>
</dbReference>
<keyword evidence="4" id="KW-1185">Reference proteome</keyword>
<dbReference type="EMBL" id="OZ037945">
    <property type="protein sequence ID" value="CAL1700935.1"/>
    <property type="molecule type" value="Genomic_DNA"/>
</dbReference>
<evidence type="ECO:0000256" key="1">
    <source>
        <dbReference type="ARBA" id="ARBA00010216"/>
    </source>
</evidence>
<dbReference type="Pfam" id="PF21072">
    <property type="entry name" value="EFR3"/>
    <property type="match status" value="1"/>
</dbReference>
<gene>
    <name evidence="3" type="ORF">GFSPODELE1_LOCUS3358</name>
</gene>
<evidence type="ECO:0000313" key="3">
    <source>
        <dbReference type="EMBL" id="CAL1700935.1"/>
    </source>
</evidence>
<feature type="compositionally biased region" description="Basic and acidic residues" evidence="2">
    <location>
        <begin position="472"/>
        <end position="485"/>
    </location>
</feature>
<feature type="compositionally biased region" description="Polar residues" evidence="2">
    <location>
        <begin position="607"/>
        <end position="618"/>
    </location>
</feature>
<feature type="region of interest" description="Disordered" evidence="2">
    <location>
        <begin position="607"/>
        <end position="674"/>
    </location>
</feature>
<reference evidence="4" key="1">
    <citation type="submission" date="2024-04" db="EMBL/GenBank/DDBJ databases">
        <authorList>
            <person name="Shaw F."/>
            <person name="Minotto A."/>
        </authorList>
    </citation>
    <scope>NUCLEOTIDE SEQUENCE [LARGE SCALE GENOMIC DNA]</scope>
</reference>
<dbReference type="PANTHER" id="PTHR47766">
    <property type="entry name" value="PROTEIN EFR3"/>
    <property type="match status" value="1"/>
</dbReference>
<accession>A0ABP1CZ70</accession>
<name>A0ABP1CZ70_9APHY</name>
<evidence type="ECO:0000256" key="2">
    <source>
        <dbReference type="SAM" id="MobiDB-lite"/>
    </source>
</evidence>
<evidence type="ECO:0008006" key="5">
    <source>
        <dbReference type="Google" id="ProtNLM"/>
    </source>
</evidence>
<feature type="region of interest" description="Disordered" evidence="2">
    <location>
        <begin position="962"/>
        <end position="982"/>
    </location>
</feature>
<dbReference type="Proteomes" id="UP001497453">
    <property type="component" value="Chromosome 2"/>
</dbReference>
<sequence length="1020" mass="112011">MHFPFTPNHVQLIAACYPPNAALLISGSEYRPNSQELSRLTYYASNRPGKINKLSGELERRVRTDCRKAQAGNLRARASLLISLAIFKALAMECRRDISLLSSSLLASVNATLSALRSDLEVAARAASVFTAWTTYTDGRLIGVDRYVTEEYMSCLQIFTHMGKIDSETTDHEVKHRTRLLGLTVVLGVVTSEALYHSASQFGPQISTIVPALIIPMLDVEVSILEHEAAAIKGQPLSPYLDGFRDKPALERRARSIHLHVDGDKGPSSSEVANTAIHALSILLGHSVAMQASVIMRAIFDCLDDIGGWEKVERCEWIATKAAEWTQYQYRYTIPSRLAEYLVEGQDAPHSIPRHRTLAAMLTTVFTSPTHLINLTMSDIMSSLIGVILRRIAIQADDPLIPLLVECIGSLGTHIYYTDQIQDLASELITRLVLVEANGLGTDKATNDRCRARALRCLLASLLGLIHAADKHDSGREDTTDDTRSRKAGTGSILSTPSTDIHIKPSRRTKVAPEIWQETLTLLCDADYSIRADYAEAVVSYLKYEVPKHGDHVDSDGVKRARPLAEGPARQANTLSSVLYGDSTTSFLHALHAHLYVLATSSVLGISEESPSSTPQRSENGDGANGGNREAPPESQDNSRRSTTVPPRSRKTSVMLQAIQSTSRSLSPSTSSEKSASLSDYANILAVLTAVQECTPVRGLLTGVPMLVALDKACSAETNTDSTYSQRVRVIKELLIRVWLSIGSIWRCTELIENAQKALESTNAVLRPPDFEECRPGAIRPPQQPISLSILDEKDTPDIHLNSEAMLNALASSVNIQEATGLDEQELLKRFKALWTPELILKDSMEMQTSYDSLRHDTISSLVKKAPTLMQIENMSLQSLTRSTRGGVGVTDLREALEGRSSLSNPNLSNRAPSLSTLEHTSTFAQGEPPLVRLTPVRSRPQQRSKLNSPSDVRDVLNKLGIGKQSGGNNLKPSFPFQKNESRPKHMLCNSTLLIGFLLSAVSLDFGRRGHLFHTVFLRY</sequence>
<feature type="compositionally biased region" description="Low complexity" evidence="2">
    <location>
        <begin position="661"/>
        <end position="674"/>
    </location>
</feature>
<dbReference type="PANTHER" id="PTHR47766:SF1">
    <property type="entry name" value="PROTEIN EFR3"/>
    <property type="match status" value="1"/>
</dbReference>